<dbReference type="Proteomes" id="UP000500843">
    <property type="component" value="Chromosome 1"/>
</dbReference>
<proteinExistence type="predicted"/>
<accession>A0A7D4JNY8</accession>
<gene>
    <name evidence="1" type="ORF">FIU21_04980</name>
</gene>
<organism evidence="1 2">
    <name type="scientific">Prevotella melaninogenica</name>
    <dbReference type="NCBI Taxonomy" id="28132"/>
    <lineage>
        <taxon>Bacteria</taxon>
        <taxon>Pseudomonadati</taxon>
        <taxon>Bacteroidota</taxon>
        <taxon>Bacteroidia</taxon>
        <taxon>Bacteroidales</taxon>
        <taxon>Prevotellaceae</taxon>
        <taxon>Prevotella</taxon>
    </lineage>
</organism>
<evidence type="ECO:0000313" key="2">
    <source>
        <dbReference type="Proteomes" id="UP000500843"/>
    </source>
</evidence>
<sequence>MKFFALYNYMFEKCIDTDDIFNDKERLQEVEENFARRQACFDDVLVDDYTKTQRIHFTNARGTQYLHHFLLEPFKEEGVYVLRILKNCRGTRHDENFKSIPFDDYRSCIIIIDNRPGVQVIAIENSTSAFQSLKTIENIVERTLSHVMQRRFSLKLSIKNLYDSSRFWNIVQDKKSYPRGFRKVEFTWPKPNLEHLAKRFEFIQGLRKSTEGALTLASDAGAGKCVKLDPEDQWTKDIVEAASDIGGEGSISLTPTGSRRKISVGKDSYRYINFKDATFTNMSPDNPHLFPKDHLAIFTNEIEKHVLKNGDSDRP</sequence>
<reference evidence="1 2" key="1">
    <citation type="submission" date="2020-05" db="EMBL/GenBank/DDBJ databases">
        <title>FDA dAtabase for Regulatory Grade micrObial Sequences (FDA-ARGOS): Supporting development and validation of Infectious Disease Dx tests.</title>
        <authorList>
            <person name="Moreno J."/>
            <person name="Tallon L."/>
            <person name="Sadzewicz L."/>
            <person name="Zhao X."/>
            <person name="Vavikolanu K."/>
            <person name="Mehta A."/>
            <person name="Aluvathingal J."/>
            <person name="Nadendla S."/>
            <person name="Myers T."/>
            <person name="Yan Y."/>
            <person name="Sichtig H."/>
        </authorList>
    </citation>
    <scope>NUCLEOTIDE SEQUENCE [LARGE SCALE GENOMIC DNA]</scope>
    <source>
        <strain evidence="1 2">FDAARGOS_760</strain>
    </source>
</reference>
<dbReference type="EMBL" id="CP054010">
    <property type="protein sequence ID" value="QKH88299.1"/>
    <property type="molecule type" value="Genomic_DNA"/>
</dbReference>
<name>A0A7D4JNY8_9BACT</name>
<dbReference type="AlphaFoldDB" id="A0A7D4JNY8"/>
<evidence type="ECO:0000313" key="1">
    <source>
        <dbReference type="EMBL" id="QKH88299.1"/>
    </source>
</evidence>
<dbReference type="RefSeq" id="WP_004360283.1">
    <property type="nucleotide sequence ID" value="NZ_CP054010.1"/>
</dbReference>
<protein>
    <submittedName>
        <fullName evidence="1">Uncharacterized protein</fullName>
    </submittedName>
</protein>